<keyword evidence="8" id="KW-0433">Leucine-rich repeat</keyword>
<dbReference type="Pfam" id="PF08263">
    <property type="entry name" value="LRRNT_2"/>
    <property type="match status" value="1"/>
</dbReference>
<keyword evidence="6" id="KW-0723">Serine/threonine-protein kinase</keyword>
<comment type="similarity">
    <text evidence="3">Belongs to the protein kinase superfamily. Ser/Thr protein kinase family.</text>
</comment>
<dbReference type="InParanoid" id="A0A2R6P824"/>
<dbReference type="PROSITE" id="PS00107">
    <property type="entry name" value="PROTEIN_KINASE_ATP"/>
    <property type="match status" value="1"/>
</dbReference>
<evidence type="ECO:0000259" key="25">
    <source>
        <dbReference type="PROSITE" id="PS50011"/>
    </source>
</evidence>
<evidence type="ECO:0000256" key="1">
    <source>
        <dbReference type="ARBA" id="ARBA00004162"/>
    </source>
</evidence>
<dbReference type="PANTHER" id="PTHR27008">
    <property type="entry name" value="OS04G0122200 PROTEIN"/>
    <property type="match status" value="1"/>
</dbReference>
<evidence type="ECO:0000256" key="13">
    <source>
        <dbReference type="ARBA" id="ARBA00022741"/>
    </source>
</evidence>
<evidence type="ECO:0000256" key="7">
    <source>
        <dbReference type="ARBA" id="ARBA00022553"/>
    </source>
</evidence>
<dbReference type="PROSITE" id="PS50011">
    <property type="entry name" value="PROTEIN_KINASE_DOM"/>
    <property type="match status" value="1"/>
</dbReference>
<comment type="catalytic activity">
    <reaction evidence="20">
        <text>L-threonyl-[protein] + ATP = O-phospho-L-threonyl-[protein] + ADP + H(+)</text>
        <dbReference type="Rhea" id="RHEA:46608"/>
        <dbReference type="Rhea" id="RHEA-COMP:11060"/>
        <dbReference type="Rhea" id="RHEA-COMP:11605"/>
        <dbReference type="ChEBI" id="CHEBI:15378"/>
        <dbReference type="ChEBI" id="CHEBI:30013"/>
        <dbReference type="ChEBI" id="CHEBI:30616"/>
        <dbReference type="ChEBI" id="CHEBI:61977"/>
        <dbReference type="ChEBI" id="CHEBI:456216"/>
        <dbReference type="EC" id="2.7.11.1"/>
    </reaction>
</comment>
<reference evidence="26 27" key="1">
    <citation type="submission" date="2017-07" db="EMBL/GenBank/DDBJ databases">
        <title>An improved, manually edited Actinidia chinensis var. chinensis (kiwifruit) genome highlights the challenges associated with draft genomes and gene prediction in plants.</title>
        <authorList>
            <person name="Pilkington S."/>
            <person name="Crowhurst R."/>
            <person name="Hilario E."/>
            <person name="Nardozza S."/>
            <person name="Fraser L."/>
            <person name="Peng Y."/>
            <person name="Gunaseelan K."/>
            <person name="Simpson R."/>
            <person name="Tahir J."/>
            <person name="Deroles S."/>
            <person name="Templeton K."/>
            <person name="Luo Z."/>
            <person name="Davy M."/>
            <person name="Cheng C."/>
            <person name="Mcneilage M."/>
            <person name="Scaglione D."/>
            <person name="Liu Y."/>
            <person name="Zhang Q."/>
            <person name="Datson P."/>
            <person name="De Silva N."/>
            <person name="Gardiner S."/>
            <person name="Bassett H."/>
            <person name="Chagne D."/>
            <person name="Mccallum J."/>
            <person name="Dzierzon H."/>
            <person name="Deng C."/>
            <person name="Wang Y.-Y."/>
            <person name="Barron N."/>
            <person name="Manako K."/>
            <person name="Bowen J."/>
            <person name="Foster T."/>
            <person name="Erridge Z."/>
            <person name="Tiffin H."/>
            <person name="Waite C."/>
            <person name="Davies K."/>
            <person name="Grierson E."/>
            <person name="Laing W."/>
            <person name="Kirk R."/>
            <person name="Chen X."/>
            <person name="Wood M."/>
            <person name="Montefiori M."/>
            <person name="Brummell D."/>
            <person name="Schwinn K."/>
            <person name="Catanach A."/>
            <person name="Fullerton C."/>
            <person name="Li D."/>
            <person name="Meiyalaghan S."/>
            <person name="Nieuwenhuizen N."/>
            <person name="Read N."/>
            <person name="Prakash R."/>
            <person name="Hunter D."/>
            <person name="Zhang H."/>
            <person name="Mckenzie M."/>
            <person name="Knabel M."/>
            <person name="Harris A."/>
            <person name="Allan A."/>
            <person name="Chen A."/>
            <person name="Janssen B."/>
            <person name="Plunkett B."/>
            <person name="Dwamena C."/>
            <person name="Voogd C."/>
            <person name="Leif D."/>
            <person name="Lafferty D."/>
            <person name="Souleyre E."/>
            <person name="Varkonyi-Gasic E."/>
            <person name="Gambi F."/>
            <person name="Hanley J."/>
            <person name="Yao J.-L."/>
            <person name="Cheung J."/>
            <person name="David K."/>
            <person name="Warren B."/>
            <person name="Marsh K."/>
            <person name="Snowden K."/>
            <person name="Lin-Wang K."/>
            <person name="Brian L."/>
            <person name="Martinez-Sanchez M."/>
            <person name="Wang M."/>
            <person name="Ileperuma N."/>
            <person name="Macnee N."/>
            <person name="Campin R."/>
            <person name="Mcatee P."/>
            <person name="Drummond R."/>
            <person name="Espley R."/>
            <person name="Ireland H."/>
            <person name="Wu R."/>
            <person name="Atkinson R."/>
            <person name="Karunairetnam S."/>
            <person name="Bulley S."/>
            <person name="Chunkath S."/>
            <person name="Hanley Z."/>
            <person name="Storey R."/>
            <person name="Thrimawithana A."/>
            <person name="Thomson S."/>
            <person name="David C."/>
            <person name="Testolin R."/>
        </authorList>
    </citation>
    <scope>NUCLEOTIDE SEQUENCE [LARGE SCALE GENOMIC DNA]</scope>
    <source>
        <strain evidence="27">cv. Red5</strain>
        <tissue evidence="26">Young leaf</tissue>
    </source>
</reference>
<dbReference type="InterPro" id="IPR013210">
    <property type="entry name" value="LRR_N_plant-typ"/>
</dbReference>
<name>A0A2R6P824_ACTCC</name>
<dbReference type="FunFam" id="3.80.10.10:FF:000095">
    <property type="entry name" value="LRR receptor-like serine/threonine-protein kinase GSO1"/>
    <property type="match status" value="1"/>
</dbReference>
<comment type="subcellular location">
    <subcellularLocation>
        <location evidence="1">Cell membrane</location>
        <topology evidence="1">Single-pass membrane protein</topology>
    </subcellularLocation>
    <subcellularLocation>
        <location evidence="2">Membrane</location>
        <topology evidence="2">Single-pass type I membrane protein</topology>
    </subcellularLocation>
</comment>
<evidence type="ECO:0000256" key="15">
    <source>
        <dbReference type="ARBA" id="ARBA00022840"/>
    </source>
</evidence>
<keyword evidence="14 26" id="KW-0418">Kinase</keyword>
<keyword evidence="7" id="KW-0597">Phosphoprotein</keyword>
<feature type="signal peptide" evidence="24">
    <location>
        <begin position="1"/>
        <end position="30"/>
    </location>
</feature>
<keyword evidence="5" id="KW-1003">Cell membrane</keyword>
<dbReference type="InterPro" id="IPR051809">
    <property type="entry name" value="Plant_receptor-like_S/T_kinase"/>
</dbReference>
<dbReference type="SUPFAM" id="SSF56112">
    <property type="entry name" value="Protein kinase-like (PK-like)"/>
    <property type="match status" value="1"/>
</dbReference>
<evidence type="ECO:0000256" key="11">
    <source>
        <dbReference type="ARBA" id="ARBA00022729"/>
    </source>
</evidence>
<keyword evidence="15 22" id="KW-0067">ATP-binding</keyword>
<dbReference type="InterPro" id="IPR003591">
    <property type="entry name" value="Leu-rich_rpt_typical-subtyp"/>
</dbReference>
<evidence type="ECO:0000256" key="5">
    <source>
        <dbReference type="ARBA" id="ARBA00022475"/>
    </source>
</evidence>
<evidence type="ECO:0000256" key="20">
    <source>
        <dbReference type="ARBA" id="ARBA00047899"/>
    </source>
</evidence>
<evidence type="ECO:0000256" key="18">
    <source>
        <dbReference type="ARBA" id="ARBA00023170"/>
    </source>
</evidence>
<dbReference type="SUPFAM" id="SSF52058">
    <property type="entry name" value="L domain-like"/>
    <property type="match status" value="2"/>
</dbReference>
<evidence type="ECO:0000256" key="23">
    <source>
        <dbReference type="SAM" id="Phobius"/>
    </source>
</evidence>
<keyword evidence="17 23" id="KW-0472">Membrane</keyword>
<dbReference type="PANTHER" id="PTHR27008:SF592">
    <property type="entry name" value="LEUCINE-RICH REPEAT RECEPTOR-LIKE PROTEIN KINASE FAMILY PROTEIN-RELATED"/>
    <property type="match status" value="1"/>
</dbReference>
<dbReference type="InterPro" id="IPR011009">
    <property type="entry name" value="Kinase-like_dom_sf"/>
</dbReference>
<dbReference type="FunFam" id="1.10.510.10:FF:000358">
    <property type="entry name" value="Putative leucine-rich repeat receptor-like serine/threonine-protein kinase"/>
    <property type="match status" value="1"/>
</dbReference>
<sequence length="1034" mass="113677">MGQSTTNFLRIPSMSFLLFIFFFMNSTTIAFPLTNETDHQALLAIKDMIPGDPFHVFSTWNDTIHFCEWQGVGCGRKHQRVTALNLSSRGLAGSLSPHIGNLTFLRIIDLGNNTFHGTIPQHIGRLFRLQSLKLYSNFFQGELPSNLTHCLHIRIMDLRHNNLQGRIPPELGSLSNLFHLIVENNELTGTIPPSLGNLSNLGALSLSHNSLEGNIPFELVLLSKLYYFSLAFNHLSGEVPTSLYNISSLNLFSVTRNLLLGSLPLDLGLNLPKLQRLYVAANQFSGPIPSSIGNVSRLFEIDITMNLFTGPLPMTMGNLHDLQNLRCYSNKLGLGSIEGNELMNFFNSISNCSNLQVLVLATNLFQGLLPNSIANISTTTTFLALDGNYLFGSIPVGIGNLVNLRTLALQYNRLTGSIPDSIGKISMLEQLFMRTNNISGEIPFSLGNLSRLGVLTLMDNMIEGSIPSSLGNCTNLNKIDLGFNQLTGTIPSQIFGFPSLFVLFLNQNYLTGELPLEVGNLRNLGKLDISDNKLSREIPVTLGSCQVLEFLYMQGNLFEGTIPPSFQQLKGIQLLDVSLNNLSGKIPKFLGELHFQYLNLSYNMFNGEVPKEGVFENISTYSIVGNNKLCGGVNVLQLPACPTEVLRGKKLHFNSRVIALVVTLSVVLLLAFLSTILYRIRRSKQQASSALPSEKHDSQLSYGELLQATNGFSSDNLIGEGRYSSVYKGILESGEKIVAVKVLNLNERGAGKSFLAECEAVRNIRHRNLVKIITSCSSIDFRGNDFKALVFEFMANGSLESWLHPTLSEQHDPKKLNFVQRLNIAIDVAAALDYLHHDCEMTFIHCDIKPSNILLDGDLCAHVGDFGLARIISAATGISYNHQSSSMGIKGTVGYVAPEYGMGEALSTQGDMYSYGVLLLEMFTGKRPTDNMLSGDIDLHNYTKMSLLGRIMEIVDPQVIVEEKELPNTSNKLEASLVSILQIGVSCSAGLPSERMNARDVLNELHKIRKAYLSVGGQGDKGLGMIPGQVEAHI</sequence>
<evidence type="ECO:0000256" key="6">
    <source>
        <dbReference type="ARBA" id="ARBA00022527"/>
    </source>
</evidence>
<feature type="binding site" evidence="22">
    <location>
        <position position="741"/>
    </location>
    <ligand>
        <name>ATP</name>
        <dbReference type="ChEBI" id="CHEBI:30616"/>
    </ligand>
</feature>
<dbReference type="GO" id="GO:0005524">
    <property type="term" value="F:ATP binding"/>
    <property type="evidence" value="ECO:0007669"/>
    <property type="project" value="UniProtKB-UniRule"/>
</dbReference>
<evidence type="ECO:0000256" key="8">
    <source>
        <dbReference type="ARBA" id="ARBA00022614"/>
    </source>
</evidence>
<dbReference type="InterPro" id="IPR017441">
    <property type="entry name" value="Protein_kinase_ATP_BS"/>
</dbReference>
<dbReference type="EC" id="2.7.11.1" evidence="4"/>
<dbReference type="InterPro" id="IPR008271">
    <property type="entry name" value="Ser/Thr_kinase_AS"/>
</dbReference>
<dbReference type="InterPro" id="IPR001611">
    <property type="entry name" value="Leu-rich_rpt"/>
</dbReference>
<dbReference type="STRING" id="1590841.A0A2R6P824"/>
<dbReference type="GO" id="GO:0051707">
    <property type="term" value="P:response to other organism"/>
    <property type="evidence" value="ECO:0007669"/>
    <property type="project" value="UniProtKB-ARBA"/>
</dbReference>
<dbReference type="FunFam" id="3.30.200.20:FF:000432">
    <property type="entry name" value="LRR receptor-like serine/threonine-protein kinase EFR"/>
    <property type="match status" value="1"/>
</dbReference>
<evidence type="ECO:0000256" key="3">
    <source>
        <dbReference type="ARBA" id="ARBA00008684"/>
    </source>
</evidence>
<evidence type="ECO:0000313" key="27">
    <source>
        <dbReference type="Proteomes" id="UP000241394"/>
    </source>
</evidence>
<dbReference type="Pfam" id="PF00560">
    <property type="entry name" value="LRR_1"/>
    <property type="match status" value="5"/>
</dbReference>
<proteinExistence type="inferred from homology"/>
<evidence type="ECO:0000256" key="17">
    <source>
        <dbReference type="ARBA" id="ARBA00023136"/>
    </source>
</evidence>
<dbReference type="Proteomes" id="UP000241394">
    <property type="component" value="Chromosome LG28"/>
</dbReference>
<evidence type="ECO:0000313" key="26">
    <source>
        <dbReference type="EMBL" id="PSR86802.1"/>
    </source>
</evidence>
<dbReference type="PROSITE" id="PS00108">
    <property type="entry name" value="PROTEIN_KINASE_ST"/>
    <property type="match status" value="1"/>
</dbReference>
<dbReference type="Gene3D" id="3.80.10.10">
    <property type="entry name" value="Ribonuclease Inhibitor"/>
    <property type="match status" value="4"/>
</dbReference>
<keyword evidence="16 23" id="KW-1133">Transmembrane helix</keyword>
<protein>
    <recommendedName>
        <fullName evidence="4">non-specific serine/threonine protein kinase</fullName>
        <ecNumber evidence="4">2.7.11.1</ecNumber>
    </recommendedName>
</protein>
<evidence type="ECO:0000256" key="9">
    <source>
        <dbReference type="ARBA" id="ARBA00022679"/>
    </source>
</evidence>
<dbReference type="InterPro" id="IPR055414">
    <property type="entry name" value="LRR_R13L4/SHOC2-like"/>
</dbReference>
<evidence type="ECO:0000256" key="10">
    <source>
        <dbReference type="ARBA" id="ARBA00022692"/>
    </source>
</evidence>
<dbReference type="InterPro" id="IPR032675">
    <property type="entry name" value="LRR_dom_sf"/>
</dbReference>
<dbReference type="Gramene" id="PSR86802">
    <property type="protein sequence ID" value="PSR86802"/>
    <property type="gene ID" value="CEY00_Acc32427"/>
</dbReference>
<accession>A0A2R6P824</accession>
<feature type="domain" description="Protein kinase" evidence="25">
    <location>
        <begin position="712"/>
        <end position="1009"/>
    </location>
</feature>
<dbReference type="GO" id="GO:0006952">
    <property type="term" value="P:defense response"/>
    <property type="evidence" value="ECO:0007669"/>
    <property type="project" value="UniProtKB-ARBA"/>
</dbReference>
<evidence type="ECO:0000256" key="22">
    <source>
        <dbReference type="PROSITE-ProRule" id="PRU10141"/>
    </source>
</evidence>
<dbReference type="OrthoDB" id="676979at2759"/>
<dbReference type="GO" id="GO:0005886">
    <property type="term" value="C:plasma membrane"/>
    <property type="evidence" value="ECO:0007669"/>
    <property type="project" value="UniProtKB-SubCell"/>
</dbReference>
<feature type="chain" id="PRO_5015309027" description="non-specific serine/threonine protein kinase" evidence="24">
    <location>
        <begin position="31"/>
        <end position="1034"/>
    </location>
</feature>
<dbReference type="Pfam" id="PF00069">
    <property type="entry name" value="Pkinase"/>
    <property type="match status" value="1"/>
</dbReference>
<keyword evidence="19" id="KW-0325">Glycoprotein</keyword>
<comment type="catalytic activity">
    <reaction evidence="21">
        <text>L-seryl-[protein] + ATP = O-phospho-L-seryl-[protein] + ADP + H(+)</text>
        <dbReference type="Rhea" id="RHEA:17989"/>
        <dbReference type="Rhea" id="RHEA-COMP:9863"/>
        <dbReference type="Rhea" id="RHEA-COMP:11604"/>
        <dbReference type="ChEBI" id="CHEBI:15378"/>
        <dbReference type="ChEBI" id="CHEBI:29999"/>
        <dbReference type="ChEBI" id="CHEBI:30616"/>
        <dbReference type="ChEBI" id="CHEBI:83421"/>
        <dbReference type="ChEBI" id="CHEBI:456216"/>
        <dbReference type="EC" id="2.7.11.1"/>
    </reaction>
</comment>
<keyword evidence="11 24" id="KW-0732">Signal</keyword>
<dbReference type="OMA" id="SIEWISM"/>
<dbReference type="SMART" id="SM00220">
    <property type="entry name" value="S_TKc"/>
    <property type="match status" value="1"/>
</dbReference>
<evidence type="ECO:0000256" key="21">
    <source>
        <dbReference type="ARBA" id="ARBA00048679"/>
    </source>
</evidence>
<dbReference type="SMART" id="SM00369">
    <property type="entry name" value="LRR_TYP"/>
    <property type="match status" value="6"/>
</dbReference>
<evidence type="ECO:0000256" key="2">
    <source>
        <dbReference type="ARBA" id="ARBA00004479"/>
    </source>
</evidence>
<dbReference type="EMBL" id="NKQK01000028">
    <property type="protein sequence ID" value="PSR86802.1"/>
    <property type="molecule type" value="Genomic_DNA"/>
</dbReference>
<dbReference type="FunFam" id="3.80.10.10:FF:000288">
    <property type="entry name" value="LRR receptor-like serine/threonine-protein kinase EFR"/>
    <property type="match status" value="1"/>
</dbReference>
<keyword evidence="13 22" id="KW-0547">Nucleotide-binding</keyword>
<dbReference type="Gene3D" id="1.10.510.10">
    <property type="entry name" value="Transferase(Phosphotransferase) domain 1"/>
    <property type="match status" value="1"/>
</dbReference>
<organism evidence="26 27">
    <name type="scientific">Actinidia chinensis var. chinensis</name>
    <name type="common">Chinese soft-hair kiwi</name>
    <dbReference type="NCBI Taxonomy" id="1590841"/>
    <lineage>
        <taxon>Eukaryota</taxon>
        <taxon>Viridiplantae</taxon>
        <taxon>Streptophyta</taxon>
        <taxon>Embryophyta</taxon>
        <taxon>Tracheophyta</taxon>
        <taxon>Spermatophyta</taxon>
        <taxon>Magnoliopsida</taxon>
        <taxon>eudicotyledons</taxon>
        <taxon>Gunneridae</taxon>
        <taxon>Pentapetalae</taxon>
        <taxon>asterids</taxon>
        <taxon>Ericales</taxon>
        <taxon>Actinidiaceae</taxon>
        <taxon>Actinidia</taxon>
    </lineage>
</organism>
<gene>
    <name evidence="26" type="ORF">CEY00_Acc32427</name>
</gene>
<evidence type="ECO:0000256" key="4">
    <source>
        <dbReference type="ARBA" id="ARBA00012513"/>
    </source>
</evidence>
<dbReference type="AlphaFoldDB" id="A0A2R6P824"/>
<dbReference type="Gene3D" id="3.30.200.20">
    <property type="entry name" value="Phosphorylase Kinase, domain 1"/>
    <property type="match status" value="1"/>
</dbReference>
<evidence type="ECO:0000256" key="16">
    <source>
        <dbReference type="ARBA" id="ARBA00022989"/>
    </source>
</evidence>
<keyword evidence="9" id="KW-0808">Transferase</keyword>
<keyword evidence="10 23" id="KW-0812">Transmembrane</keyword>
<dbReference type="InterPro" id="IPR000719">
    <property type="entry name" value="Prot_kinase_dom"/>
</dbReference>
<dbReference type="GO" id="GO:0004674">
    <property type="term" value="F:protein serine/threonine kinase activity"/>
    <property type="evidence" value="ECO:0007669"/>
    <property type="project" value="UniProtKB-KW"/>
</dbReference>
<evidence type="ECO:0000256" key="19">
    <source>
        <dbReference type="ARBA" id="ARBA00023180"/>
    </source>
</evidence>
<comment type="caution">
    <text evidence="26">The sequence shown here is derived from an EMBL/GenBank/DDBJ whole genome shotgun (WGS) entry which is preliminary data.</text>
</comment>
<feature type="transmembrane region" description="Helical" evidence="23">
    <location>
        <begin position="657"/>
        <end position="678"/>
    </location>
</feature>
<dbReference type="Pfam" id="PF23598">
    <property type="entry name" value="LRR_14"/>
    <property type="match status" value="1"/>
</dbReference>
<evidence type="ECO:0000256" key="12">
    <source>
        <dbReference type="ARBA" id="ARBA00022737"/>
    </source>
</evidence>
<evidence type="ECO:0000256" key="24">
    <source>
        <dbReference type="SAM" id="SignalP"/>
    </source>
</evidence>
<keyword evidence="18 26" id="KW-0675">Receptor</keyword>
<keyword evidence="12" id="KW-0677">Repeat</keyword>
<reference evidence="27" key="2">
    <citation type="journal article" date="2018" name="BMC Genomics">
        <title>A manually annotated Actinidia chinensis var. chinensis (kiwifruit) genome highlights the challenges associated with draft genomes and gene prediction in plants.</title>
        <authorList>
            <person name="Pilkington S.M."/>
            <person name="Crowhurst R."/>
            <person name="Hilario E."/>
            <person name="Nardozza S."/>
            <person name="Fraser L."/>
            <person name="Peng Y."/>
            <person name="Gunaseelan K."/>
            <person name="Simpson R."/>
            <person name="Tahir J."/>
            <person name="Deroles S.C."/>
            <person name="Templeton K."/>
            <person name="Luo Z."/>
            <person name="Davy M."/>
            <person name="Cheng C."/>
            <person name="McNeilage M."/>
            <person name="Scaglione D."/>
            <person name="Liu Y."/>
            <person name="Zhang Q."/>
            <person name="Datson P."/>
            <person name="De Silva N."/>
            <person name="Gardiner S.E."/>
            <person name="Bassett H."/>
            <person name="Chagne D."/>
            <person name="McCallum J."/>
            <person name="Dzierzon H."/>
            <person name="Deng C."/>
            <person name="Wang Y.Y."/>
            <person name="Barron L."/>
            <person name="Manako K."/>
            <person name="Bowen J."/>
            <person name="Foster T.M."/>
            <person name="Erridge Z.A."/>
            <person name="Tiffin H."/>
            <person name="Waite C.N."/>
            <person name="Davies K.M."/>
            <person name="Grierson E.P."/>
            <person name="Laing W.A."/>
            <person name="Kirk R."/>
            <person name="Chen X."/>
            <person name="Wood M."/>
            <person name="Montefiori M."/>
            <person name="Brummell D.A."/>
            <person name="Schwinn K.E."/>
            <person name="Catanach A."/>
            <person name="Fullerton C."/>
            <person name="Li D."/>
            <person name="Meiyalaghan S."/>
            <person name="Nieuwenhuizen N."/>
            <person name="Read N."/>
            <person name="Prakash R."/>
            <person name="Hunter D."/>
            <person name="Zhang H."/>
            <person name="McKenzie M."/>
            <person name="Knabel M."/>
            <person name="Harris A."/>
            <person name="Allan A.C."/>
            <person name="Gleave A."/>
            <person name="Chen A."/>
            <person name="Janssen B.J."/>
            <person name="Plunkett B."/>
            <person name="Ampomah-Dwamena C."/>
            <person name="Voogd C."/>
            <person name="Leif D."/>
            <person name="Lafferty D."/>
            <person name="Souleyre E.J.F."/>
            <person name="Varkonyi-Gasic E."/>
            <person name="Gambi F."/>
            <person name="Hanley J."/>
            <person name="Yao J.L."/>
            <person name="Cheung J."/>
            <person name="David K.M."/>
            <person name="Warren B."/>
            <person name="Marsh K."/>
            <person name="Snowden K.C."/>
            <person name="Lin-Wang K."/>
            <person name="Brian L."/>
            <person name="Martinez-Sanchez M."/>
            <person name="Wang M."/>
            <person name="Ileperuma N."/>
            <person name="Macnee N."/>
            <person name="Campin R."/>
            <person name="McAtee P."/>
            <person name="Drummond R.S.M."/>
            <person name="Espley R.V."/>
            <person name="Ireland H.S."/>
            <person name="Wu R."/>
            <person name="Atkinson R.G."/>
            <person name="Karunairetnam S."/>
            <person name="Bulley S."/>
            <person name="Chunkath S."/>
            <person name="Hanley Z."/>
            <person name="Storey R."/>
            <person name="Thrimawithana A.H."/>
            <person name="Thomson S."/>
            <person name="David C."/>
            <person name="Testolin R."/>
            <person name="Huang H."/>
            <person name="Hellens R.P."/>
            <person name="Schaffer R.J."/>
        </authorList>
    </citation>
    <scope>NUCLEOTIDE SEQUENCE [LARGE SCALE GENOMIC DNA]</scope>
    <source>
        <strain evidence="27">cv. Red5</strain>
    </source>
</reference>
<keyword evidence="27" id="KW-1185">Reference proteome</keyword>
<evidence type="ECO:0000256" key="14">
    <source>
        <dbReference type="ARBA" id="ARBA00022777"/>
    </source>
</evidence>